<dbReference type="AlphaFoldDB" id="A0A329EAU7"/>
<reference evidence="1 2" key="1">
    <citation type="submission" date="2018-06" db="EMBL/GenBank/DDBJ databases">
        <title>Freshwater and sediment microbial communities from various areas in North America, analyzing microbe dynamics in response to fracking.</title>
        <authorList>
            <person name="Lamendella R."/>
        </authorList>
    </citation>
    <scope>NUCLEOTIDE SEQUENCE [LARGE SCALE GENOMIC DNA]</scope>
    <source>
        <strain evidence="1 2">99A</strain>
    </source>
</reference>
<organism evidence="1 2">
    <name type="scientific">Vibrio diazotrophicus</name>
    <dbReference type="NCBI Taxonomy" id="685"/>
    <lineage>
        <taxon>Bacteria</taxon>
        <taxon>Pseudomonadati</taxon>
        <taxon>Pseudomonadota</taxon>
        <taxon>Gammaproteobacteria</taxon>
        <taxon>Vibrionales</taxon>
        <taxon>Vibrionaceae</taxon>
        <taxon>Vibrio</taxon>
    </lineage>
</organism>
<accession>A0A329EAU7</accession>
<proteinExistence type="predicted"/>
<comment type="caution">
    <text evidence="1">The sequence shown here is derived from an EMBL/GenBank/DDBJ whole genome shotgun (WGS) entry which is preliminary data.</text>
</comment>
<dbReference type="Proteomes" id="UP000248729">
    <property type="component" value="Unassembled WGS sequence"/>
</dbReference>
<gene>
    <name evidence="1" type="ORF">DET48_10640</name>
</gene>
<evidence type="ECO:0000313" key="2">
    <source>
        <dbReference type="Proteomes" id="UP000248729"/>
    </source>
</evidence>
<dbReference type="EMBL" id="QLTR01000006">
    <property type="protein sequence ID" value="RAS66260.1"/>
    <property type="molecule type" value="Genomic_DNA"/>
</dbReference>
<sequence>MLIHRPAFLSRRISVPTLITFIRRFYLTQNSLISSTECTNHMDSTAAFIFVIGTNRLAINRYNIAFGDFMAIFHPLRETPLKLYCRNYIHHSSYGVMNRYTLSQNHNTGVAIRGYLRQNLQYLPPPSSPAITAVTITKMISVSKCSTFQAWRGSLITEIWFKRVNPFMVMARLL</sequence>
<name>A0A329EAU7_VIBDI</name>
<evidence type="ECO:0000313" key="1">
    <source>
        <dbReference type="EMBL" id="RAS66260.1"/>
    </source>
</evidence>
<protein>
    <submittedName>
        <fullName evidence="1">Uncharacterized protein</fullName>
    </submittedName>
</protein>